<accession>A0A0E9UTH4</accession>
<evidence type="ECO:0000313" key="1">
    <source>
        <dbReference type="EMBL" id="JAH68505.1"/>
    </source>
</evidence>
<dbReference type="EMBL" id="GBXM01040072">
    <property type="protein sequence ID" value="JAH68505.1"/>
    <property type="molecule type" value="Transcribed_RNA"/>
</dbReference>
<reference evidence="1" key="1">
    <citation type="submission" date="2014-11" db="EMBL/GenBank/DDBJ databases">
        <authorList>
            <person name="Amaro Gonzalez C."/>
        </authorList>
    </citation>
    <scope>NUCLEOTIDE SEQUENCE</scope>
</reference>
<protein>
    <submittedName>
        <fullName evidence="1">Uncharacterized protein</fullName>
    </submittedName>
</protein>
<organism evidence="1">
    <name type="scientific">Anguilla anguilla</name>
    <name type="common">European freshwater eel</name>
    <name type="synonym">Muraena anguilla</name>
    <dbReference type="NCBI Taxonomy" id="7936"/>
    <lineage>
        <taxon>Eukaryota</taxon>
        <taxon>Metazoa</taxon>
        <taxon>Chordata</taxon>
        <taxon>Craniata</taxon>
        <taxon>Vertebrata</taxon>
        <taxon>Euteleostomi</taxon>
        <taxon>Actinopterygii</taxon>
        <taxon>Neopterygii</taxon>
        <taxon>Teleostei</taxon>
        <taxon>Anguilliformes</taxon>
        <taxon>Anguillidae</taxon>
        <taxon>Anguilla</taxon>
    </lineage>
</organism>
<proteinExistence type="predicted"/>
<dbReference type="AlphaFoldDB" id="A0A0E9UTH4"/>
<name>A0A0E9UTH4_ANGAN</name>
<sequence length="53" mass="6331">MLPHYLLIFSFSRQPLYKAMYIGHVFAYYALTKQSCDLLETAWTNIKQKTDRD</sequence>
<reference evidence="1" key="2">
    <citation type="journal article" date="2015" name="Fish Shellfish Immunol.">
        <title>Early steps in the European eel (Anguilla anguilla)-Vibrio vulnificus interaction in the gills: Role of the RtxA13 toxin.</title>
        <authorList>
            <person name="Callol A."/>
            <person name="Pajuelo D."/>
            <person name="Ebbesson L."/>
            <person name="Teles M."/>
            <person name="MacKenzie S."/>
            <person name="Amaro C."/>
        </authorList>
    </citation>
    <scope>NUCLEOTIDE SEQUENCE</scope>
</reference>